<reference evidence="2 3" key="1">
    <citation type="journal article" date="2019" name="Commun. Biol.">
        <title>The bagworm genome reveals a unique fibroin gene that provides high tensile strength.</title>
        <authorList>
            <person name="Kono N."/>
            <person name="Nakamura H."/>
            <person name="Ohtoshi R."/>
            <person name="Tomita M."/>
            <person name="Numata K."/>
            <person name="Arakawa K."/>
        </authorList>
    </citation>
    <scope>NUCLEOTIDE SEQUENCE [LARGE SCALE GENOMIC DNA]</scope>
</reference>
<proteinExistence type="predicted"/>
<feature type="compositionally biased region" description="Polar residues" evidence="1">
    <location>
        <begin position="10"/>
        <end position="26"/>
    </location>
</feature>
<comment type="caution">
    <text evidence="2">The sequence shown here is derived from an EMBL/GenBank/DDBJ whole genome shotgun (WGS) entry which is preliminary data.</text>
</comment>
<sequence>MPPHLYKTHTLPTLPSRSEGSFPTSRTNKKLKADSREQTTDADAGASAEDAQRGGLHRSILLSKVIFSLWIATDTAESRVYFH</sequence>
<dbReference type="EMBL" id="BGZK01000489">
    <property type="protein sequence ID" value="GBP46819.1"/>
    <property type="molecule type" value="Genomic_DNA"/>
</dbReference>
<name>A0A4C1W8I3_EUMVA</name>
<evidence type="ECO:0000313" key="3">
    <source>
        <dbReference type="Proteomes" id="UP000299102"/>
    </source>
</evidence>
<feature type="region of interest" description="Disordered" evidence="1">
    <location>
        <begin position="1"/>
        <end position="53"/>
    </location>
</feature>
<evidence type="ECO:0000256" key="1">
    <source>
        <dbReference type="SAM" id="MobiDB-lite"/>
    </source>
</evidence>
<dbReference type="AlphaFoldDB" id="A0A4C1W8I3"/>
<accession>A0A4C1W8I3</accession>
<protein>
    <submittedName>
        <fullName evidence="2">Uncharacterized protein</fullName>
    </submittedName>
</protein>
<keyword evidence="3" id="KW-1185">Reference proteome</keyword>
<gene>
    <name evidence="2" type="ORF">EVAR_10787_1</name>
</gene>
<dbReference type="Proteomes" id="UP000299102">
    <property type="component" value="Unassembled WGS sequence"/>
</dbReference>
<evidence type="ECO:0000313" key="2">
    <source>
        <dbReference type="EMBL" id="GBP46819.1"/>
    </source>
</evidence>
<organism evidence="2 3">
    <name type="scientific">Eumeta variegata</name>
    <name type="common">Bagworm moth</name>
    <name type="synonym">Eumeta japonica</name>
    <dbReference type="NCBI Taxonomy" id="151549"/>
    <lineage>
        <taxon>Eukaryota</taxon>
        <taxon>Metazoa</taxon>
        <taxon>Ecdysozoa</taxon>
        <taxon>Arthropoda</taxon>
        <taxon>Hexapoda</taxon>
        <taxon>Insecta</taxon>
        <taxon>Pterygota</taxon>
        <taxon>Neoptera</taxon>
        <taxon>Endopterygota</taxon>
        <taxon>Lepidoptera</taxon>
        <taxon>Glossata</taxon>
        <taxon>Ditrysia</taxon>
        <taxon>Tineoidea</taxon>
        <taxon>Psychidae</taxon>
        <taxon>Oiketicinae</taxon>
        <taxon>Eumeta</taxon>
    </lineage>
</organism>